<dbReference type="RefSeq" id="WP_305146995.1">
    <property type="nucleotide sequence ID" value="NZ_JANFYT010000122.1"/>
</dbReference>
<protein>
    <submittedName>
        <fullName evidence="3">Formate C-acetyltransferase/glycerol dehydratase family glycyl radical enzyme</fullName>
    </submittedName>
</protein>
<evidence type="ECO:0000259" key="2">
    <source>
        <dbReference type="PROSITE" id="PS51554"/>
    </source>
</evidence>
<dbReference type="Gene3D" id="3.20.70.20">
    <property type="match status" value="1"/>
</dbReference>
<evidence type="ECO:0000313" key="3">
    <source>
        <dbReference type="EMBL" id="MCQ4815784.1"/>
    </source>
</evidence>
<dbReference type="GO" id="GO:0005829">
    <property type="term" value="C:cytosol"/>
    <property type="evidence" value="ECO:0007669"/>
    <property type="project" value="TreeGrafter"/>
</dbReference>
<feature type="domain" description="PFL" evidence="2">
    <location>
        <begin position="1"/>
        <end position="88"/>
    </location>
</feature>
<organism evidence="3 4">
    <name type="scientific">Cloacibacillus evryensis</name>
    <dbReference type="NCBI Taxonomy" id="508460"/>
    <lineage>
        <taxon>Bacteria</taxon>
        <taxon>Thermotogati</taxon>
        <taxon>Synergistota</taxon>
        <taxon>Synergistia</taxon>
        <taxon>Synergistales</taxon>
        <taxon>Synergistaceae</taxon>
        <taxon>Cloacibacillus</taxon>
    </lineage>
</organism>
<dbReference type="GO" id="GO:0003824">
    <property type="term" value="F:catalytic activity"/>
    <property type="evidence" value="ECO:0007669"/>
    <property type="project" value="InterPro"/>
</dbReference>
<comment type="caution">
    <text evidence="3">The sequence shown here is derived from an EMBL/GenBank/DDBJ whole genome shotgun (WGS) entry which is preliminary data.</text>
</comment>
<feature type="coiled-coil region" evidence="1">
    <location>
        <begin position="48"/>
        <end position="75"/>
    </location>
</feature>
<dbReference type="InterPro" id="IPR051215">
    <property type="entry name" value="GRE"/>
</dbReference>
<gene>
    <name evidence="3" type="ORF">NE630_15255</name>
</gene>
<dbReference type="AlphaFoldDB" id="A0AAW5K7F9"/>
<evidence type="ECO:0000313" key="4">
    <source>
        <dbReference type="Proteomes" id="UP001205919"/>
    </source>
</evidence>
<reference evidence="3 4" key="1">
    <citation type="submission" date="2022-06" db="EMBL/GenBank/DDBJ databases">
        <title>Isolation of gut microbiota from human fecal samples.</title>
        <authorList>
            <person name="Pamer E.G."/>
            <person name="Barat B."/>
            <person name="Waligurski E."/>
            <person name="Medina S."/>
            <person name="Paddock L."/>
            <person name="Mostad J."/>
        </authorList>
    </citation>
    <scope>NUCLEOTIDE SEQUENCE [LARGE SCALE GENOMIC DNA]</scope>
    <source>
        <strain evidence="3 4">DFI.9.90</strain>
    </source>
</reference>
<evidence type="ECO:0000256" key="1">
    <source>
        <dbReference type="SAM" id="Coils"/>
    </source>
</evidence>
<sequence length="88" mass="9966">GYEWFIKNGIEGLREKILERKSQLDATVPGDYEKEVYLDALLIVCEGMETLAARYAAEADRLAALEKKAERAAELREIAETCRRVPAH</sequence>
<dbReference type="PANTHER" id="PTHR43641">
    <property type="entry name" value="FORMATE ACETYLTRANSFERASE 3-RELATED"/>
    <property type="match status" value="1"/>
</dbReference>
<feature type="non-terminal residue" evidence="3">
    <location>
        <position position="1"/>
    </location>
</feature>
<dbReference type="EMBL" id="JANFYT010000122">
    <property type="protein sequence ID" value="MCQ4815784.1"/>
    <property type="molecule type" value="Genomic_DNA"/>
</dbReference>
<dbReference type="InterPro" id="IPR004184">
    <property type="entry name" value="PFL_dom"/>
</dbReference>
<dbReference type="PROSITE" id="PS51554">
    <property type="entry name" value="PFL"/>
    <property type="match status" value="1"/>
</dbReference>
<dbReference type="PANTHER" id="PTHR43641:SF2">
    <property type="entry name" value="DEHYDRATASE YBIW-RELATED"/>
    <property type="match status" value="1"/>
</dbReference>
<proteinExistence type="predicted"/>
<name>A0AAW5K7F9_9BACT</name>
<accession>A0AAW5K7F9</accession>
<keyword evidence="1" id="KW-0175">Coiled coil</keyword>
<feature type="non-terminal residue" evidence="3">
    <location>
        <position position="88"/>
    </location>
</feature>
<dbReference type="Pfam" id="PF02901">
    <property type="entry name" value="PFL-like"/>
    <property type="match status" value="1"/>
</dbReference>
<dbReference type="SUPFAM" id="SSF51998">
    <property type="entry name" value="PFL-like glycyl radical enzymes"/>
    <property type="match status" value="1"/>
</dbReference>
<keyword evidence="4" id="KW-1185">Reference proteome</keyword>
<dbReference type="Proteomes" id="UP001205919">
    <property type="component" value="Unassembled WGS sequence"/>
</dbReference>